<evidence type="ECO:0000313" key="2">
    <source>
        <dbReference type="Proteomes" id="UP000327013"/>
    </source>
</evidence>
<organism evidence="1 2">
    <name type="scientific">Carpinus fangiana</name>
    <dbReference type="NCBI Taxonomy" id="176857"/>
    <lineage>
        <taxon>Eukaryota</taxon>
        <taxon>Viridiplantae</taxon>
        <taxon>Streptophyta</taxon>
        <taxon>Embryophyta</taxon>
        <taxon>Tracheophyta</taxon>
        <taxon>Spermatophyta</taxon>
        <taxon>Magnoliopsida</taxon>
        <taxon>eudicotyledons</taxon>
        <taxon>Gunneridae</taxon>
        <taxon>Pentapetalae</taxon>
        <taxon>rosids</taxon>
        <taxon>fabids</taxon>
        <taxon>Fagales</taxon>
        <taxon>Betulaceae</taxon>
        <taxon>Carpinus</taxon>
    </lineage>
</organism>
<name>A0A5N6R6Y7_9ROSI</name>
<dbReference type="Proteomes" id="UP000327013">
    <property type="component" value="Chromosome 5"/>
</dbReference>
<keyword evidence="2" id="KW-1185">Reference proteome</keyword>
<protein>
    <submittedName>
        <fullName evidence="1">Uncharacterized protein</fullName>
    </submittedName>
</protein>
<sequence>MANDWSTLFDKVLSDKDLKDRCIKRVITWDDIRSKEIRLSQMDVKPFYNICIEELQQAINDGSSISVQIFSPGEMVSVGTNIRFKKGLQVATLNTAMFTLTLPTTLQFARMLLNLKS</sequence>
<dbReference type="AlphaFoldDB" id="A0A5N6R6Y7"/>
<dbReference type="EMBL" id="CM017325">
    <property type="protein sequence ID" value="KAE8055608.1"/>
    <property type="molecule type" value="Genomic_DNA"/>
</dbReference>
<gene>
    <name evidence="1" type="ORF">FH972_012437</name>
</gene>
<evidence type="ECO:0000313" key="1">
    <source>
        <dbReference type="EMBL" id="KAE8055608.1"/>
    </source>
</evidence>
<accession>A0A5N6R6Y7</accession>
<reference evidence="1 2" key="1">
    <citation type="submission" date="2019-06" db="EMBL/GenBank/DDBJ databases">
        <title>A chromosomal-level reference genome of Carpinus fangiana (Coryloideae, Betulaceae).</title>
        <authorList>
            <person name="Yang X."/>
            <person name="Wang Z."/>
            <person name="Zhang L."/>
            <person name="Hao G."/>
            <person name="Liu J."/>
            <person name="Yang Y."/>
        </authorList>
    </citation>
    <scope>NUCLEOTIDE SEQUENCE [LARGE SCALE GENOMIC DNA]</scope>
    <source>
        <strain evidence="1">Cfa_2016G</strain>
        <tissue evidence="1">Leaf</tissue>
    </source>
</reference>
<proteinExistence type="predicted"/>